<evidence type="ECO:0000256" key="3">
    <source>
        <dbReference type="ARBA" id="ARBA00023242"/>
    </source>
</evidence>
<feature type="compositionally biased region" description="Basic and acidic residues" evidence="6">
    <location>
        <begin position="235"/>
        <end position="244"/>
    </location>
</feature>
<dbReference type="Proteomes" id="UP000242146">
    <property type="component" value="Unassembled WGS sequence"/>
</dbReference>
<gene>
    <name evidence="9" type="ORF">DM01DRAFT_1115994</name>
</gene>
<reference evidence="9 10" key="1">
    <citation type="submission" date="2016-07" db="EMBL/GenBank/DDBJ databases">
        <title>Pervasive Adenine N6-methylation of Active Genes in Fungi.</title>
        <authorList>
            <consortium name="DOE Joint Genome Institute"/>
            <person name="Mondo S.J."/>
            <person name="Dannebaum R.O."/>
            <person name="Kuo R.C."/>
            <person name="Labutti K."/>
            <person name="Haridas S."/>
            <person name="Kuo A."/>
            <person name="Salamov A."/>
            <person name="Ahrendt S.R."/>
            <person name="Lipzen A."/>
            <person name="Sullivan W."/>
            <person name="Andreopoulos W.B."/>
            <person name="Clum A."/>
            <person name="Lindquist E."/>
            <person name="Daum C."/>
            <person name="Ramamoorthy G.K."/>
            <person name="Gryganskyi A."/>
            <person name="Culley D."/>
            <person name="Magnuson J.K."/>
            <person name="James T.Y."/>
            <person name="O'Malley M.A."/>
            <person name="Stajich J.E."/>
            <person name="Spatafora J.W."/>
            <person name="Visel A."/>
            <person name="Grigoriev I.V."/>
        </authorList>
    </citation>
    <scope>NUCLEOTIDE SEQUENCE [LARGE SCALE GENOMIC DNA]</scope>
    <source>
        <strain evidence="9 10">NRRL 3301</strain>
    </source>
</reference>
<dbReference type="OrthoDB" id="29098at2759"/>
<keyword evidence="10" id="KW-1185">Reference proteome</keyword>
<feature type="region of interest" description="Disordered" evidence="6">
    <location>
        <begin position="235"/>
        <end position="260"/>
    </location>
</feature>
<protein>
    <recommendedName>
        <fullName evidence="2">Ribonuclease H2 subunit B</fullName>
    </recommendedName>
    <alternativeName>
        <fullName evidence="5">Ribonuclease HI subunit B</fullName>
    </alternativeName>
</protein>
<name>A0A1X2G9H9_9FUNG</name>
<dbReference type="EMBL" id="MCGT01000029">
    <property type="protein sequence ID" value="ORX48492.1"/>
    <property type="molecule type" value="Genomic_DNA"/>
</dbReference>
<organism evidence="9 10">
    <name type="scientific">Hesseltinella vesiculosa</name>
    <dbReference type="NCBI Taxonomy" id="101127"/>
    <lineage>
        <taxon>Eukaryota</taxon>
        <taxon>Fungi</taxon>
        <taxon>Fungi incertae sedis</taxon>
        <taxon>Mucoromycota</taxon>
        <taxon>Mucoromycotina</taxon>
        <taxon>Mucoromycetes</taxon>
        <taxon>Mucorales</taxon>
        <taxon>Cunninghamellaceae</taxon>
        <taxon>Hesseltinella</taxon>
    </lineage>
</organism>
<evidence type="ECO:0000259" key="7">
    <source>
        <dbReference type="Pfam" id="PF09468"/>
    </source>
</evidence>
<dbReference type="GO" id="GO:0006401">
    <property type="term" value="P:RNA catabolic process"/>
    <property type="evidence" value="ECO:0007669"/>
    <property type="project" value="TreeGrafter"/>
</dbReference>
<dbReference type="InterPro" id="IPR041195">
    <property type="entry name" value="Rnh202_N"/>
</dbReference>
<comment type="subcellular location">
    <subcellularLocation>
        <location evidence="1">Nucleus</location>
    </subcellularLocation>
</comment>
<feature type="domain" description="Rnh202 triple barrel" evidence="8">
    <location>
        <begin position="12"/>
        <end position="76"/>
    </location>
</feature>
<dbReference type="GO" id="GO:0005654">
    <property type="term" value="C:nucleoplasm"/>
    <property type="evidence" value="ECO:0007669"/>
    <property type="project" value="TreeGrafter"/>
</dbReference>
<sequence length="275" mass="31217">MSKKIVAFINTNKETDLLRCLSLPCPRTGQLITFLYDNEDHSIYELSKVDYKKRSCWLIGSQVYIDGSLYFMTRIDPLFICLGLLHRASVQAMFQPMDDLFLLEPVASVSDTQCLIQSTSEQLAHLCDTQEITPGGPLAYRYNDEKALTWLIKKVDQLASHLPQLEAFNADDKPKDKQKDHYLREAIFTLAKYLSPEYVKRAFAAYEGLAEEDEPEEVTATQPVGSVDDYLFVRKEKKDEDASPTKKAKPAVPRSLAKVNTKGMKPLTSFFKKTA</sequence>
<dbReference type="GO" id="GO:0032299">
    <property type="term" value="C:ribonuclease H2 complex"/>
    <property type="evidence" value="ECO:0007669"/>
    <property type="project" value="InterPro"/>
</dbReference>
<evidence type="ECO:0000259" key="8">
    <source>
        <dbReference type="Pfam" id="PF17745"/>
    </source>
</evidence>
<comment type="function">
    <text evidence="4">Non catalytic subunit of RNase H2, an endonuclease that specifically degrades the RNA of RNA:DNA hybrids. Participates in DNA replication, possibly by mediating the removal of lagging-strand Okazaki fragment RNA primers during DNA replication. Mediates the excision of single ribonucleotides from DNA:RNA duplexes.</text>
</comment>
<dbReference type="STRING" id="101127.A0A1X2G9H9"/>
<dbReference type="PANTHER" id="PTHR13383:SF11">
    <property type="entry name" value="RIBONUCLEASE H2 SUBUNIT B"/>
    <property type="match status" value="1"/>
</dbReference>
<dbReference type="AlphaFoldDB" id="A0A1X2G9H9"/>
<evidence type="ECO:0000313" key="10">
    <source>
        <dbReference type="Proteomes" id="UP000242146"/>
    </source>
</evidence>
<dbReference type="CDD" id="cd09270">
    <property type="entry name" value="RNase_H2-B"/>
    <property type="match status" value="1"/>
</dbReference>
<dbReference type="Pfam" id="PF17745">
    <property type="entry name" value="Ydr279_N"/>
    <property type="match status" value="1"/>
</dbReference>
<comment type="caution">
    <text evidence="9">The sequence shown here is derived from an EMBL/GenBank/DDBJ whole genome shotgun (WGS) entry which is preliminary data.</text>
</comment>
<dbReference type="InterPro" id="IPR019024">
    <property type="entry name" value="RNase_H2_suB_wHTH"/>
</dbReference>
<dbReference type="InterPro" id="IPR040456">
    <property type="entry name" value="RNase_H2_suB"/>
</dbReference>
<keyword evidence="3" id="KW-0539">Nucleus</keyword>
<evidence type="ECO:0000256" key="5">
    <source>
        <dbReference type="ARBA" id="ARBA00033464"/>
    </source>
</evidence>
<evidence type="ECO:0000256" key="6">
    <source>
        <dbReference type="SAM" id="MobiDB-lite"/>
    </source>
</evidence>
<evidence type="ECO:0000256" key="4">
    <source>
        <dbReference type="ARBA" id="ARBA00024778"/>
    </source>
</evidence>
<proteinExistence type="predicted"/>
<dbReference type="Pfam" id="PF09468">
    <property type="entry name" value="RNase_H2-Ydr279"/>
    <property type="match status" value="1"/>
</dbReference>
<dbReference type="PANTHER" id="PTHR13383">
    <property type="entry name" value="RIBONUCLEASE H2 SUBUNIT B"/>
    <property type="match status" value="1"/>
</dbReference>
<accession>A0A1X2G9H9</accession>
<feature type="domain" description="Ribonuclease H2 subunit B wHTH" evidence="7">
    <location>
        <begin position="79"/>
        <end position="167"/>
    </location>
</feature>
<evidence type="ECO:0000313" key="9">
    <source>
        <dbReference type="EMBL" id="ORX48492.1"/>
    </source>
</evidence>
<evidence type="ECO:0000256" key="1">
    <source>
        <dbReference type="ARBA" id="ARBA00004123"/>
    </source>
</evidence>
<dbReference type="Gene3D" id="2.20.25.530">
    <property type="match status" value="1"/>
</dbReference>
<evidence type="ECO:0000256" key="2">
    <source>
        <dbReference type="ARBA" id="ARBA00019062"/>
    </source>
</evidence>
<dbReference type="Gene3D" id="1.10.20.120">
    <property type="match status" value="1"/>
</dbReference>